<evidence type="ECO:0000313" key="2">
    <source>
        <dbReference type="Proteomes" id="UP000007382"/>
    </source>
</evidence>
<reference evidence="2" key="2">
    <citation type="submission" date="2012-03" db="EMBL/GenBank/DDBJ databases">
        <title>The complete genome sequence of the pioneer microbe on fresh volcanic deposit, Leptospirillum ferrooxidans strain C2-3.</title>
        <authorList>
            <person name="Fujimura R."/>
            <person name="Sato Y."/>
            <person name="Nishizawa T."/>
            <person name="Nanba K."/>
            <person name="Oshima K."/>
            <person name="Hattori M."/>
            <person name="Kamijo T."/>
            <person name="Ohta H."/>
        </authorList>
    </citation>
    <scope>NUCLEOTIDE SEQUENCE [LARGE SCALE GENOMIC DNA]</scope>
    <source>
        <strain evidence="2">C2-3</strain>
    </source>
</reference>
<dbReference type="HOGENOM" id="CLU_2450973_0_0_0"/>
<organism evidence="1 2">
    <name type="scientific">Leptospirillum ferrooxidans (strain C2-3)</name>
    <dbReference type="NCBI Taxonomy" id="1162668"/>
    <lineage>
        <taxon>Bacteria</taxon>
        <taxon>Pseudomonadati</taxon>
        <taxon>Nitrospirota</taxon>
        <taxon>Nitrospiria</taxon>
        <taxon>Nitrospirales</taxon>
        <taxon>Nitrospiraceae</taxon>
        <taxon>Leptospirillum</taxon>
    </lineage>
</organism>
<sequence>MNRNRLLFLTLFPPPEGFRDVRERLLASSEPHAVLLAGEGVRNSMPDCGELYRLRVDLEGRGMIPGKDAVSDEEAARMILSASSVITFT</sequence>
<dbReference type="RefSeq" id="WP_014448611.1">
    <property type="nucleotide sequence ID" value="NC_017094.1"/>
</dbReference>
<dbReference type="EMBL" id="AP012342">
    <property type="protein sequence ID" value="BAM06118.1"/>
    <property type="molecule type" value="Genomic_DNA"/>
</dbReference>
<reference evidence="1 2" key="1">
    <citation type="journal article" date="2012" name="J. Bacteriol.">
        <title>Complete Genome Sequence of Leptospirillum ferrooxidans Strain C2-3, Isolated from a Fresh Volcanic Ash Deposit on the Island of Miyake, Japan.</title>
        <authorList>
            <person name="Fujimura R."/>
            <person name="Sato Y."/>
            <person name="Nishizawa T."/>
            <person name="Oshima K."/>
            <person name="Kim S.-W."/>
            <person name="Hattori M."/>
            <person name="Kamijo T."/>
            <person name="Ohta H."/>
        </authorList>
    </citation>
    <scope>NUCLEOTIDE SEQUENCE [LARGE SCALE GENOMIC DNA]</scope>
    <source>
        <strain evidence="1 2">C2-3</strain>
    </source>
</reference>
<gene>
    <name evidence="1" type="ordered locus">LFE_0397</name>
</gene>
<dbReference type="STRING" id="1162668.LFE_0397"/>
<dbReference type="AlphaFoldDB" id="I0ILG9"/>
<dbReference type="KEGG" id="lfc:LFE_0397"/>
<proteinExistence type="predicted"/>
<accession>I0ILG9</accession>
<evidence type="ECO:0000313" key="1">
    <source>
        <dbReference type="EMBL" id="BAM06118.1"/>
    </source>
</evidence>
<protein>
    <submittedName>
        <fullName evidence="1">Uncharacterized protein</fullName>
    </submittedName>
</protein>
<name>I0ILG9_LEPFC</name>
<keyword evidence="2" id="KW-1185">Reference proteome</keyword>
<dbReference type="PATRIC" id="fig|1162668.3.peg.463"/>
<dbReference type="Proteomes" id="UP000007382">
    <property type="component" value="Chromosome"/>
</dbReference>